<dbReference type="OrthoDB" id="498286at2759"/>
<reference evidence="1" key="1">
    <citation type="journal article" date="2014" name="Genome Announc.">
        <title>De novo whole-genome sequence and genome annotation of Lichtheimia ramosa.</title>
        <authorList>
            <person name="Linde J."/>
            <person name="Schwartze V."/>
            <person name="Binder U."/>
            <person name="Lass-Florl C."/>
            <person name="Voigt K."/>
            <person name="Horn F."/>
        </authorList>
    </citation>
    <scope>NUCLEOTIDE SEQUENCE</scope>
    <source>
        <strain evidence="1">JMRC FSU:6197</strain>
    </source>
</reference>
<dbReference type="Pfam" id="PF12239">
    <property type="entry name" value="DUF3605"/>
    <property type="match status" value="1"/>
</dbReference>
<protein>
    <submittedName>
        <fullName evidence="1">Uncharacterized protein</fullName>
    </submittedName>
</protein>
<proteinExistence type="predicted"/>
<sequence>MVNMSLSTSSSDEFYGDHVHKWEEIHHLVSTNQVKLIRRNRDGQRRYREWIEQTLSKYKDIEEYLLTEKLHFPLEDNDDERPHVIVLPNDFPYSMEPGIQHILIWSQKALKEPYVLEILEERYGSSKWEWVYFVNPPETQSVRRLPHVHVFMRPIQRQQVNGTNIN</sequence>
<dbReference type="EMBL" id="LK023385">
    <property type="protein sequence ID" value="CDS14024.1"/>
    <property type="molecule type" value="Genomic_DNA"/>
</dbReference>
<evidence type="ECO:0000313" key="1">
    <source>
        <dbReference type="EMBL" id="CDS14024.1"/>
    </source>
</evidence>
<dbReference type="PANTHER" id="PTHR35020:SF2">
    <property type="entry name" value="N-ACETYLGLUCOSAMINE-INDUCED PROTEIN 1"/>
    <property type="match status" value="1"/>
</dbReference>
<dbReference type="AlphaFoldDB" id="A0A077X3J6"/>
<dbReference type="InterPro" id="IPR022036">
    <property type="entry name" value="DUF3605"/>
</dbReference>
<gene>
    <name evidence="1" type="ORF">LRAMOSA06195</name>
</gene>
<dbReference type="GO" id="GO:0006044">
    <property type="term" value="P:N-acetylglucosamine metabolic process"/>
    <property type="evidence" value="ECO:0007669"/>
    <property type="project" value="TreeGrafter"/>
</dbReference>
<dbReference type="GO" id="GO:0005737">
    <property type="term" value="C:cytoplasm"/>
    <property type="evidence" value="ECO:0007669"/>
    <property type="project" value="TreeGrafter"/>
</dbReference>
<name>A0A077X3J6_9FUNG</name>
<organism evidence="1">
    <name type="scientific">Lichtheimia ramosa</name>
    <dbReference type="NCBI Taxonomy" id="688394"/>
    <lineage>
        <taxon>Eukaryota</taxon>
        <taxon>Fungi</taxon>
        <taxon>Fungi incertae sedis</taxon>
        <taxon>Mucoromycota</taxon>
        <taxon>Mucoromycotina</taxon>
        <taxon>Mucoromycetes</taxon>
        <taxon>Mucorales</taxon>
        <taxon>Lichtheimiaceae</taxon>
        <taxon>Lichtheimia</taxon>
    </lineage>
</organism>
<accession>A0A077X3J6</accession>
<dbReference type="PANTHER" id="PTHR35020">
    <property type="entry name" value="N-ACETYLGLUCOSAMINE-INDUCED PROTEIN 1"/>
    <property type="match status" value="1"/>
</dbReference>